<dbReference type="PANTHER" id="PTHR13696:SF99">
    <property type="entry name" value="COBYRINIC ACID AC-DIAMIDE SYNTHASE"/>
    <property type="match status" value="1"/>
</dbReference>
<protein>
    <recommendedName>
        <fullName evidence="1">AAA domain-containing protein</fullName>
    </recommendedName>
</protein>
<sequence length="274" mass="31486">MEWRNRMKIITFAAIKGGVGKTTLTFNYAEWLAKKGNKVLLIDLDHQCNLTQCYNIYESKNTIANAFKGGDVDIKEVKENISLIPGSVQLDTVERDLENSDKKNMLLYLWLEDNYEKKDLEQFDYILIDCRPDFATATKNAVAVSHAIVSPLTPSEFGYNAKFNLSSRLEAFRKDVIDYRTRESYITAELYFLANMIRPNYGSSRELLEALGLEAKEKGTDNLLGIVPAKELFNHSTIDKVSIADMKENPELYKKHKKFFDELEQTFSKIYDTI</sequence>
<proteinExistence type="predicted"/>
<organism evidence="2 3">
    <name type="scientific">Streptococcus sanguinis SK72</name>
    <dbReference type="NCBI Taxonomy" id="888809"/>
    <lineage>
        <taxon>Bacteria</taxon>
        <taxon>Bacillati</taxon>
        <taxon>Bacillota</taxon>
        <taxon>Bacilli</taxon>
        <taxon>Lactobacillales</taxon>
        <taxon>Streptococcaceae</taxon>
        <taxon>Streptococcus</taxon>
    </lineage>
</organism>
<dbReference type="Gene3D" id="3.40.50.300">
    <property type="entry name" value="P-loop containing nucleotide triphosphate hydrolases"/>
    <property type="match status" value="1"/>
</dbReference>
<name>F0I3T2_STRSA</name>
<comment type="caution">
    <text evidence="2">The sequence shown here is derived from an EMBL/GenBank/DDBJ whole genome shotgun (WGS) entry which is preliminary data.</text>
</comment>
<dbReference type="InterPro" id="IPR050678">
    <property type="entry name" value="DNA_Partitioning_ATPase"/>
</dbReference>
<evidence type="ECO:0000313" key="2">
    <source>
        <dbReference type="EMBL" id="EGD28849.1"/>
    </source>
</evidence>
<dbReference type="InterPro" id="IPR027417">
    <property type="entry name" value="P-loop_NTPase"/>
</dbReference>
<evidence type="ECO:0000313" key="3">
    <source>
        <dbReference type="Proteomes" id="UP000003332"/>
    </source>
</evidence>
<dbReference type="EMBL" id="AEXV01000011">
    <property type="protein sequence ID" value="EGD28849.1"/>
    <property type="molecule type" value="Genomic_DNA"/>
</dbReference>
<dbReference type="Pfam" id="PF13614">
    <property type="entry name" value="AAA_31"/>
    <property type="match status" value="1"/>
</dbReference>
<reference evidence="2 3" key="1">
    <citation type="submission" date="2011-02" db="EMBL/GenBank/DDBJ databases">
        <authorList>
            <person name="Muzny D."/>
            <person name="Qin X."/>
            <person name="Deng J."/>
            <person name="Jiang H."/>
            <person name="Liu Y."/>
            <person name="Qu J."/>
            <person name="Song X.-Z."/>
            <person name="Zhang L."/>
            <person name="Thornton R."/>
            <person name="Coyle M."/>
            <person name="Francisco L."/>
            <person name="Jackson L."/>
            <person name="Javaid M."/>
            <person name="Korchina V."/>
            <person name="Kovar C."/>
            <person name="Mata R."/>
            <person name="Mathew T."/>
            <person name="Ngo R."/>
            <person name="Nguyen L."/>
            <person name="Nguyen N."/>
            <person name="Okwuonu G."/>
            <person name="Ongeri F."/>
            <person name="Pham C."/>
            <person name="Simmons D."/>
            <person name="Wilczek-Boney K."/>
            <person name="Hale W."/>
            <person name="Jakkamsetti A."/>
            <person name="Pham P."/>
            <person name="Ruth R."/>
            <person name="San Lucas F."/>
            <person name="Warren J."/>
            <person name="Zhang J."/>
            <person name="Zhao Z."/>
            <person name="Zhou C."/>
            <person name="Zhu D."/>
            <person name="Lee S."/>
            <person name="Bess C."/>
            <person name="Blankenburg K."/>
            <person name="Forbes L."/>
            <person name="Fu Q."/>
            <person name="Gubbala S."/>
            <person name="Hirani K."/>
            <person name="Jayaseelan J.C."/>
            <person name="Lara F."/>
            <person name="Munidasa M."/>
            <person name="Palculict T."/>
            <person name="Patil S."/>
            <person name="Pu L.-L."/>
            <person name="Saada N."/>
            <person name="Tang L."/>
            <person name="Weissenberger G."/>
            <person name="Zhu Y."/>
            <person name="Hemphill L."/>
            <person name="Shang Y."/>
            <person name="Youmans B."/>
            <person name="Ayvaz T."/>
            <person name="Ross M."/>
            <person name="Santibanez J."/>
            <person name="Aqrawi P."/>
            <person name="Gross S."/>
            <person name="Joshi V."/>
            <person name="Fowler G."/>
            <person name="Nazareth L."/>
            <person name="Reid J."/>
            <person name="Worley K."/>
            <person name="Petrosino J."/>
            <person name="Highlander S."/>
            <person name="Gibbs R."/>
        </authorList>
    </citation>
    <scope>NUCLEOTIDE SEQUENCE [LARGE SCALE GENOMIC DNA]</scope>
    <source>
        <strain evidence="2 3">SK72</strain>
    </source>
</reference>
<dbReference type="SUPFAM" id="SSF52540">
    <property type="entry name" value="P-loop containing nucleoside triphosphate hydrolases"/>
    <property type="match status" value="1"/>
</dbReference>
<feature type="domain" description="AAA" evidence="1">
    <location>
        <begin position="7"/>
        <end position="173"/>
    </location>
</feature>
<accession>F0I3T2</accession>
<dbReference type="HOGENOM" id="CLU_037612_4_4_9"/>
<dbReference type="InterPro" id="IPR025669">
    <property type="entry name" value="AAA_dom"/>
</dbReference>
<dbReference type="PANTHER" id="PTHR13696">
    <property type="entry name" value="P-LOOP CONTAINING NUCLEOSIDE TRIPHOSPHATE HYDROLASE"/>
    <property type="match status" value="1"/>
</dbReference>
<dbReference type="PATRIC" id="fig|888809.3.peg.1779"/>
<dbReference type="CDD" id="cd02042">
    <property type="entry name" value="ParAB_family"/>
    <property type="match status" value="1"/>
</dbReference>
<gene>
    <name evidence="2" type="ORF">HMPREF9381_1822</name>
</gene>
<dbReference type="AlphaFoldDB" id="F0I3T2"/>
<dbReference type="Proteomes" id="UP000003332">
    <property type="component" value="Unassembled WGS sequence"/>
</dbReference>
<evidence type="ECO:0000259" key="1">
    <source>
        <dbReference type="Pfam" id="PF13614"/>
    </source>
</evidence>